<evidence type="ECO:0000313" key="3">
    <source>
        <dbReference type="Proteomes" id="UP000198657"/>
    </source>
</evidence>
<gene>
    <name evidence="2" type="ORF">SAMN04487942_0844</name>
</gene>
<dbReference type="SUPFAM" id="SSF160574">
    <property type="entry name" value="BT0923-like"/>
    <property type="match status" value="1"/>
</dbReference>
<evidence type="ECO:0008006" key="4">
    <source>
        <dbReference type="Google" id="ProtNLM"/>
    </source>
</evidence>
<feature type="signal peptide" evidence="1">
    <location>
        <begin position="1"/>
        <end position="27"/>
    </location>
</feature>
<dbReference type="Proteomes" id="UP000198657">
    <property type="component" value="Unassembled WGS sequence"/>
</dbReference>
<name>A0A1H8J3F2_9FLAO</name>
<proteinExistence type="predicted"/>
<sequence length="106" mass="11684">MNNLKINIMKKLILSAAIVLGSFSTYATTLPTTNSVTTSQSIQEEYTEVKLEEVPEAIKAALKTAYPDAILDKAYINANKEYKLDITVGDKKGNLFADANGKWIQK</sequence>
<keyword evidence="3" id="KW-1185">Reference proteome</keyword>
<keyword evidence="1" id="KW-0732">Signal</keyword>
<dbReference type="AlphaFoldDB" id="A0A1H8J3F2"/>
<evidence type="ECO:0000313" key="2">
    <source>
        <dbReference type="EMBL" id="SEN75272.1"/>
    </source>
</evidence>
<dbReference type="STRING" id="604089.SAMN04487942_0844"/>
<organism evidence="2 3">
    <name type="scientific">Flavobacterium sinopsychrotolerans</name>
    <dbReference type="NCBI Taxonomy" id="604089"/>
    <lineage>
        <taxon>Bacteria</taxon>
        <taxon>Pseudomonadati</taxon>
        <taxon>Bacteroidota</taxon>
        <taxon>Flavobacteriia</taxon>
        <taxon>Flavobacteriales</taxon>
        <taxon>Flavobacteriaceae</taxon>
        <taxon>Flavobacterium</taxon>
    </lineage>
</organism>
<reference evidence="3" key="1">
    <citation type="submission" date="2016-10" db="EMBL/GenBank/DDBJ databases">
        <authorList>
            <person name="Varghese N."/>
            <person name="Submissions S."/>
        </authorList>
    </citation>
    <scope>NUCLEOTIDE SEQUENCE [LARGE SCALE GENOMIC DNA]</scope>
    <source>
        <strain evidence="3">CGMCC 1.8704</strain>
    </source>
</reference>
<accession>A0A1H8J3F2</accession>
<dbReference type="EMBL" id="FODN01000001">
    <property type="protein sequence ID" value="SEN75272.1"/>
    <property type="molecule type" value="Genomic_DNA"/>
</dbReference>
<evidence type="ECO:0000256" key="1">
    <source>
        <dbReference type="SAM" id="SignalP"/>
    </source>
</evidence>
<feature type="chain" id="PRO_5011519939" description="Beta-lactamase-inhibitor-like, PepSY-like" evidence="1">
    <location>
        <begin position="28"/>
        <end position="106"/>
    </location>
</feature>
<protein>
    <recommendedName>
        <fullName evidence="4">Beta-lactamase-inhibitor-like, PepSY-like</fullName>
    </recommendedName>
</protein>